<protein>
    <submittedName>
        <fullName evidence="2">Uncharacterized protein</fullName>
    </submittedName>
</protein>
<dbReference type="Gene3D" id="2.60.40.10">
    <property type="entry name" value="Immunoglobulins"/>
    <property type="match status" value="1"/>
</dbReference>
<reference evidence="2 3" key="1">
    <citation type="submission" date="2020-06" db="EMBL/GenBank/DDBJ databases">
        <authorList>
            <person name="Isaeva M.P."/>
            <person name="Chernysheva N.Y."/>
        </authorList>
    </citation>
    <scope>NUCLEOTIDE SEQUENCE [LARGE SCALE GENOMIC DNA]</scope>
    <source>
        <strain evidence="2 3">KMM 6746</strain>
    </source>
</reference>
<dbReference type="InterPro" id="IPR013783">
    <property type="entry name" value="Ig-like_fold"/>
</dbReference>
<keyword evidence="3" id="KW-1185">Reference proteome</keyword>
<gene>
    <name evidence="2" type="ORF">HW347_16265</name>
</gene>
<name>A0ABS5WIJ3_9FLAO</name>
<reference evidence="3" key="2">
    <citation type="submission" date="2023-07" db="EMBL/GenBank/DDBJ databases">
        <title>Zobellia barbeyronii sp. nov., a new marine flavobacterium, isolated from green and red algae.</title>
        <authorList>
            <person name="Nedashkovskaya O.I."/>
            <person name="Otstavnykh N."/>
            <person name="Zhukova N."/>
            <person name="Guzev K."/>
            <person name="Chausova V."/>
            <person name="Tekutyeva L."/>
            <person name="Mikhailov V."/>
            <person name="Isaeva M."/>
        </authorList>
    </citation>
    <scope>NUCLEOTIDE SEQUENCE [LARGE SCALE GENOMIC DNA]</scope>
    <source>
        <strain evidence="3">KMM 6746</strain>
    </source>
</reference>
<dbReference type="Proteomes" id="UP000740413">
    <property type="component" value="Unassembled WGS sequence"/>
</dbReference>
<keyword evidence="1" id="KW-0732">Signal</keyword>
<proteinExistence type="predicted"/>
<evidence type="ECO:0000313" key="3">
    <source>
        <dbReference type="Proteomes" id="UP000740413"/>
    </source>
</evidence>
<dbReference type="EMBL" id="JACATN010000005">
    <property type="protein sequence ID" value="MBT2162823.1"/>
    <property type="molecule type" value="Genomic_DNA"/>
</dbReference>
<organism evidence="2 3">
    <name type="scientific">Zobellia barbeyronii</name>
    <dbReference type="NCBI Taxonomy" id="2748009"/>
    <lineage>
        <taxon>Bacteria</taxon>
        <taxon>Pseudomonadati</taxon>
        <taxon>Bacteroidota</taxon>
        <taxon>Flavobacteriia</taxon>
        <taxon>Flavobacteriales</taxon>
        <taxon>Flavobacteriaceae</taxon>
        <taxon>Zobellia</taxon>
    </lineage>
</organism>
<sequence length="1819" mass="194908">MSSNFKKILKKAGFLVAFLCSFLSYSQSFLITFPEAPENATVCNDATLLKVKMNVIEASTTGATITIDLADGMQYEVGSIVKTGGTSSLTITENGGTPNQPIFTLGPTNLTVGSFIEFTILRKAYCDAYSNVLAGGIFVDKVIGDINGSLSDEETTPYSINYPSLSFVQPATLNDALIGDIKSRTFSITNGADGCANAVHFAIDYNGTGIAQQSLTLDGVTINPTSVVGPVYYYSISGTDLTADSQLCNGETLTFTETIEIKTCSPVTDYQIGWGCNSDPVDWCTMVTGTGGINMATGNPDFKSNRNTRIGYVDMCTPFKVEAEFVNEGTGDTNAATMYNLKLLKGRGTGSQSLTAMSTIYSISNATLNSQSVPWVYVGRKLTVDLEDYFTSDPDGAGVGLDDIDGDGFYDDLPKNSTVAIVVDVAINCASTCGASSVMDNFAGSVKYTTMCDATEVSSQRLYAQGSSLAYTQSAFVTTGYIPANIDDNVPFRTRLSIGYYRQKDDFDSASSRYVYELTLPAGVSVSGTGNVEWRYGEFPGSGNPVSVGYTQTGNVVTITSPNNNIGYALIDLVYDCSSGSELSLNYAFRKINNPATGCSCQGELTCGSLTTNASCPGSCLIGPSSGIPIVRRADNSLGWTDSSMSTKQVAANISAYDLSKALYLDEIEIHGNATQNGASATLGARLVLDKINASTNKITPLKVDVTIIRSGVTVASGTLTSFSMANSTTTDQIIDWNLSALIPNGGLLNGDEIETVSRYQVTSNSMTQHDVQSGGQWYFYNTDAVTGDQVYCNFFTPEMYLVGTRDVIGTNTYSNYGCDIVQLGGSTNYLARRFDTAGFYYQNEYRPVMYVESIEAVIPPGYELIEASISGGGTLTADAVSGNTYTFNNPGDWPGVGLTVTNAYGRLYPFKVRATCETETTEPIVFNFKIKDYYYHYADDNPTSTEQEVIKTNARNITHYEHPEISLTNQTGAIQASEPIESWVVQMANTGSKTAPYNWISIDDVPNVQIERVVDIATGLEVAPTPYPGGNLYLLGTTGLTTSSFKDYRVDFSYTSCVETTLKVFGGWNCNEYPTDPNVETCSKEELDLIFTPASGEVEIISVEEPSSAIDICTPLDYAFNINSVQSGNIKDVMFTIIAPQGMNPVSGSFEAEYPVGSGNWEAIAVSSNTGSNYVYNLTQHTVFPALGLPGTLNDGGDANSRLMATRFKMTSNCNFVAGSNFQVSASANNICGTPALGNSLESQTVSTNVSGVAADYSVVTDVDLVSGSFDNCSTPVVLENTHTIITSEPVGANGFIDIELPIGYSYTANSYTCTSTLCASFDSLETSTNGNEVIKLTISSGMVNGDVFSYTYEVTEDATGFISCGNKTITITSLDETENISCSTESDGFCPILSVQTGEYDYIFNVDRASLVITSTATKAKLSGTNELIATAFSIENTSTFDIASGTIIEAFYDANQNGVYDASEIILDDKILAVGITAGNTISESLSFTIPTSQVCNVVIAVRTSENRCFCADAYTPMVTPASLNGAAGTDKEVCEITSSVTLGNPLAAYTYQWAGISPVETAYLDNTLSASPVFTYNGPKISTPVDLIYTVTVTRPNGCRSTDTMTVTVNPSPQAAVNTTDTSCGLNNGSIEFVFRDYPQETWIEFSLDNGSTYRSQISDAMGSIRYTGLSSGTYDLWARWGDNSCPVDLGNYTINVIAEVNYTTQPTNEIVLVGQDAIFFANVQNANTYQWELSTDNGTTFNTITDGAAYSGTQTTTLTVVKPGMDKNNYQYRLMASNTNTPLCAATASDTVLLAVRLPSVITNRRITHRVKKQ</sequence>
<dbReference type="RefSeq" id="WP_214612819.1">
    <property type="nucleotide sequence ID" value="NZ_JACATN010000005.1"/>
</dbReference>
<evidence type="ECO:0000256" key="1">
    <source>
        <dbReference type="SAM" id="SignalP"/>
    </source>
</evidence>
<accession>A0ABS5WIJ3</accession>
<comment type="caution">
    <text evidence="2">The sequence shown here is derived from an EMBL/GenBank/DDBJ whole genome shotgun (WGS) entry which is preliminary data.</text>
</comment>
<evidence type="ECO:0000313" key="2">
    <source>
        <dbReference type="EMBL" id="MBT2162823.1"/>
    </source>
</evidence>
<feature type="signal peptide" evidence="1">
    <location>
        <begin position="1"/>
        <end position="26"/>
    </location>
</feature>
<feature type="chain" id="PRO_5045914291" evidence="1">
    <location>
        <begin position="27"/>
        <end position="1819"/>
    </location>
</feature>